<dbReference type="EMBL" id="FN649751">
    <property type="protein sequence ID" value="CBJ49017.1"/>
    <property type="molecule type" value="Genomic_DNA"/>
</dbReference>
<feature type="region of interest" description="Disordered" evidence="1">
    <location>
        <begin position="505"/>
        <end position="529"/>
    </location>
</feature>
<dbReference type="OrthoDB" id="10365330at2759"/>
<keyword evidence="4" id="KW-1185">Reference proteome</keyword>
<evidence type="ECO:0000313" key="3">
    <source>
        <dbReference type="EMBL" id="CBJ49017.1"/>
    </source>
</evidence>
<accession>D7FI06</accession>
<feature type="region of interest" description="Disordered" evidence="1">
    <location>
        <begin position="171"/>
        <end position="193"/>
    </location>
</feature>
<dbReference type="InParanoid" id="D7FI06"/>
<gene>
    <name evidence="3" type="ORF">Esi_0115_0074</name>
</gene>
<dbReference type="Proteomes" id="UP000002630">
    <property type="component" value="Linkage Group LG26"/>
</dbReference>
<name>D7FI06_ECTSI</name>
<feature type="compositionally biased region" description="Low complexity" evidence="1">
    <location>
        <begin position="517"/>
        <end position="529"/>
    </location>
</feature>
<feature type="compositionally biased region" description="Basic and acidic residues" evidence="1">
    <location>
        <begin position="335"/>
        <end position="346"/>
    </location>
</feature>
<dbReference type="EMBL" id="FN647841">
    <property type="protein sequence ID" value="CBJ49017.1"/>
    <property type="molecule type" value="Genomic_DNA"/>
</dbReference>
<evidence type="ECO:0000313" key="4">
    <source>
        <dbReference type="Proteomes" id="UP000002630"/>
    </source>
</evidence>
<dbReference type="Gene3D" id="2.30.29.30">
    <property type="entry name" value="Pleckstrin-homology domain (PH domain)/Phosphotyrosine-binding domain (PTB)"/>
    <property type="match status" value="1"/>
</dbReference>
<protein>
    <recommendedName>
        <fullName evidence="2">GRAM domain-containing protein</fullName>
    </recommendedName>
</protein>
<dbReference type="AlphaFoldDB" id="D7FI06"/>
<feature type="region of interest" description="Disordered" evidence="1">
    <location>
        <begin position="303"/>
        <end position="359"/>
    </location>
</feature>
<dbReference type="InterPro" id="IPR004182">
    <property type="entry name" value="GRAM"/>
</dbReference>
<proteinExistence type="predicted"/>
<feature type="compositionally biased region" description="Low complexity" evidence="1">
    <location>
        <begin position="307"/>
        <end position="328"/>
    </location>
</feature>
<reference evidence="3 4" key="1">
    <citation type="journal article" date="2010" name="Nature">
        <title>The Ectocarpus genome and the independent evolution of multicellularity in brown algae.</title>
        <authorList>
            <person name="Cock J.M."/>
            <person name="Sterck L."/>
            <person name="Rouze P."/>
            <person name="Scornet D."/>
            <person name="Allen A.E."/>
            <person name="Amoutzias G."/>
            <person name="Anthouard V."/>
            <person name="Artiguenave F."/>
            <person name="Aury J.M."/>
            <person name="Badger J.H."/>
            <person name="Beszteri B."/>
            <person name="Billiau K."/>
            <person name="Bonnet E."/>
            <person name="Bothwell J.H."/>
            <person name="Bowler C."/>
            <person name="Boyen C."/>
            <person name="Brownlee C."/>
            <person name="Carrano C.J."/>
            <person name="Charrier B."/>
            <person name="Cho G.Y."/>
            <person name="Coelho S.M."/>
            <person name="Collen J."/>
            <person name="Corre E."/>
            <person name="Da Silva C."/>
            <person name="Delage L."/>
            <person name="Delaroque N."/>
            <person name="Dittami S.M."/>
            <person name="Doulbeau S."/>
            <person name="Elias M."/>
            <person name="Farnham G."/>
            <person name="Gachon C.M."/>
            <person name="Gschloessl B."/>
            <person name="Heesch S."/>
            <person name="Jabbari K."/>
            <person name="Jubin C."/>
            <person name="Kawai H."/>
            <person name="Kimura K."/>
            <person name="Kloareg B."/>
            <person name="Kupper F.C."/>
            <person name="Lang D."/>
            <person name="Le Bail A."/>
            <person name="Leblanc C."/>
            <person name="Lerouge P."/>
            <person name="Lohr M."/>
            <person name="Lopez P.J."/>
            <person name="Martens C."/>
            <person name="Maumus F."/>
            <person name="Michel G."/>
            <person name="Miranda-Saavedra D."/>
            <person name="Morales J."/>
            <person name="Moreau H."/>
            <person name="Motomura T."/>
            <person name="Nagasato C."/>
            <person name="Napoli C.A."/>
            <person name="Nelson D.R."/>
            <person name="Nyvall-Collen P."/>
            <person name="Peters A.F."/>
            <person name="Pommier C."/>
            <person name="Potin P."/>
            <person name="Poulain J."/>
            <person name="Quesneville H."/>
            <person name="Read B."/>
            <person name="Rensing S.A."/>
            <person name="Ritter A."/>
            <person name="Rousvoal S."/>
            <person name="Samanta M."/>
            <person name="Samson G."/>
            <person name="Schroeder D.C."/>
            <person name="Segurens B."/>
            <person name="Strittmatter M."/>
            <person name="Tonon T."/>
            <person name="Tregear J.W."/>
            <person name="Valentin K."/>
            <person name="von Dassow P."/>
            <person name="Yamagishi T."/>
            <person name="Van de Peer Y."/>
            <person name="Wincker P."/>
        </authorList>
    </citation>
    <scope>NUCLEOTIDE SEQUENCE [LARGE SCALE GENOMIC DNA]</scope>
    <source>
        <strain evidence="4">Ec32 / CCAP1310/4</strain>
    </source>
</reference>
<feature type="region of interest" description="Disordered" evidence="1">
    <location>
        <begin position="248"/>
        <end position="290"/>
    </location>
</feature>
<evidence type="ECO:0000256" key="1">
    <source>
        <dbReference type="SAM" id="MobiDB-lite"/>
    </source>
</evidence>
<feature type="compositionally biased region" description="Low complexity" evidence="1">
    <location>
        <begin position="248"/>
        <end position="260"/>
    </location>
</feature>
<dbReference type="Pfam" id="PF02893">
    <property type="entry name" value="GRAM"/>
    <property type="match status" value="1"/>
</dbReference>
<evidence type="ECO:0000259" key="2">
    <source>
        <dbReference type="Pfam" id="PF02893"/>
    </source>
</evidence>
<dbReference type="InterPro" id="IPR011993">
    <property type="entry name" value="PH-like_dom_sf"/>
</dbReference>
<feature type="domain" description="GRAM" evidence="2">
    <location>
        <begin position="631"/>
        <end position="714"/>
    </location>
</feature>
<organism evidence="3 4">
    <name type="scientific">Ectocarpus siliculosus</name>
    <name type="common">Brown alga</name>
    <name type="synonym">Conferva siliculosa</name>
    <dbReference type="NCBI Taxonomy" id="2880"/>
    <lineage>
        <taxon>Eukaryota</taxon>
        <taxon>Sar</taxon>
        <taxon>Stramenopiles</taxon>
        <taxon>Ochrophyta</taxon>
        <taxon>PX clade</taxon>
        <taxon>Phaeophyceae</taxon>
        <taxon>Ectocarpales</taxon>
        <taxon>Ectocarpaceae</taxon>
        <taxon>Ectocarpus</taxon>
    </lineage>
</organism>
<sequence length="742" mass="76044">MDGGAKAAGGGAEVVFRKVAAGESRLWETKRIQHADLNRLHLRSIESILDPTVSADSIIGAVAYAVTSHGLRVTQREQGRIVAQRVEAPYLASVSSGSWRSGSGQEREEWRMVVANVGVSKGVGEGKMVERVLSVSFMTDPVPKPTDLAGKGAAAVSSLLGSVGSIASTFSSSMTSSSKDGPAGSSAGSAGAAAGKAGAASGAASSLTAVEIANVRSNQRADSLLQAVVAELGRVGWQGAVDRRTGTAATAAAVVGPRGTKPSPGSPGPEQQKAAEKGEDAGDGARPGERAASMPQEVLVLAPFDGSNSSSSSASGSVASASALGPLSPEEEGREGEKAEGPPRQEEDQETGVPEGGVATAGAGADAVVAAAAATVVEVGLCLQFVEGLCARAEEYSRHDAAETWRPLQDTVSRLERDNATLRSLLEPKYRAVGAAPPPVPIWSGRRSFGETYGSSVGSAATNVGNAPSKRVVELLRSTPLFVIDGKQVKAKVVSTAAAAAAASGAAKRDGERQIDGSSSATGSAASDLGGSRRHALLVRAAVKALTEVVGRVCESREEAFLKARLPGAQAYTVELERYGSTIAGGSALRATASSPERDWASAGSVEVDDDLWRLFAAQETRLYSSSAALGKKPGRLYVTYSTLWFHSKVLGFESRHVLPLAEVVSITLLGTALDLSSSLVIATNSGGVPGELMFIFPGQKRRQVEPLEVLLRQLAVLAAKERAATAEATEATAAASPDVSS</sequence>